<dbReference type="GO" id="GO:0008237">
    <property type="term" value="F:metallopeptidase activity"/>
    <property type="evidence" value="ECO:0007669"/>
    <property type="project" value="UniProtKB-KW"/>
</dbReference>
<dbReference type="SUPFAM" id="SSF55486">
    <property type="entry name" value="Metalloproteases ('zincins'), catalytic domain"/>
    <property type="match status" value="1"/>
</dbReference>
<dbReference type="InterPro" id="IPR008754">
    <property type="entry name" value="Peptidase_M43"/>
</dbReference>
<protein>
    <recommendedName>
        <fullName evidence="10">Peptidase M43 pregnancy-associated plasma-A domain-containing protein</fullName>
    </recommendedName>
</protein>
<evidence type="ECO:0000313" key="12">
    <source>
        <dbReference type="Proteomes" id="UP000198406"/>
    </source>
</evidence>
<dbReference type="GO" id="GO:0046872">
    <property type="term" value="F:metal ion binding"/>
    <property type="evidence" value="ECO:0007669"/>
    <property type="project" value="UniProtKB-KW"/>
</dbReference>
<evidence type="ECO:0000313" key="11">
    <source>
        <dbReference type="EMBL" id="GAX23157.1"/>
    </source>
</evidence>
<dbReference type="PANTHER" id="PTHR47466:SF1">
    <property type="entry name" value="METALLOPROTEASE MEP1 (AFU_ORTHOLOGUE AFUA_1G07730)-RELATED"/>
    <property type="match status" value="1"/>
</dbReference>
<gene>
    <name evidence="11" type="ORF">FisN_33Lh050</name>
</gene>
<dbReference type="Proteomes" id="UP000198406">
    <property type="component" value="Unassembled WGS sequence"/>
</dbReference>
<evidence type="ECO:0000256" key="8">
    <source>
        <dbReference type="ARBA" id="ARBA00023157"/>
    </source>
</evidence>
<feature type="chain" id="PRO_5012938814" description="Peptidase M43 pregnancy-associated plasma-A domain-containing protein" evidence="9">
    <location>
        <begin position="25"/>
        <end position="473"/>
    </location>
</feature>
<feature type="signal peptide" evidence="9">
    <location>
        <begin position="1"/>
        <end position="24"/>
    </location>
</feature>
<keyword evidence="8" id="KW-1015">Disulfide bond</keyword>
<dbReference type="EMBL" id="BDSP01000197">
    <property type="protein sequence ID" value="GAX23157.1"/>
    <property type="molecule type" value="Genomic_DNA"/>
</dbReference>
<organism evidence="11 12">
    <name type="scientific">Fistulifera solaris</name>
    <name type="common">Oleaginous diatom</name>
    <dbReference type="NCBI Taxonomy" id="1519565"/>
    <lineage>
        <taxon>Eukaryota</taxon>
        <taxon>Sar</taxon>
        <taxon>Stramenopiles</taxon>
        <taxon>Ochrophyta</taxon>
        <taxon>Bacillariophyta</taxon>
        <taxon>Bacillariophyceae</taxon>
        <taxon>Bacillariophycidae</taxon>
        <taxon>Naviculales</taxon>
        <taxon>Naviculaceae</taxon>
        <taxon>Fistulifera</taxon>
    </lineage>
</organism>
<keyword evidence="7" id="KW-0482">Metalloprotease</keyword>
<evidence type="ECO:0000259" key="10">
    <source>
        <dbReference type="Pfam" id="PF05572"/>
    </source>
</evidence>
<keyword evidence="5" id="KW-0378">Hydrolase</keyword>
<keyword evidence="4 9" id="KW-0732">Signal</keyword>
<dbReference type="GO" id="GO:0006508">
    <property type="term" value="P:proteolysis"/>
    <property type="evidence" value="ECO:0007669"/>
    <property type="project" value="UniProtKB-KW"/>
</dbReference>
<dbReference type="OrthoDB" id="47886at2759"/>
<comment type="caution">
    <text evidence="11">The sequence shown here is derived from an EMBL/GenBank/DDBJ whole genome shotgun (WGS) entry which is preliminary data.</text>
</comment>
<dbReference type="CDD" id="cd04275">
    <property type="entry name" value="ZnMc_pappalysin_like"/>
    <property type="match status" value="1"/>
</dbReference>
<keyword evidence="3" id="KW-0479">Metal-binding</keyword>
<keyword evidence="6" id="KW-0862">Zinc</keyword>
<evidence type="ECO:0000256" key="2">
    <source>
        <dbReference type="ARBA" id="ARBA00022670"/>
    </source>
</evidence>
<dbReference type="AlphaFoldDB" id="A0A1Z5KA69"/>
<evidence type="ECO:0000256" key="4">
    <source>
        <dbReference type="ARBA" id="ARBA00022729"/>
    </source>
</evidence>
<sequence>MSHHRPTFAAIQCAFLTAIVTISGIECHSEHHHYIEHLRHLQSTDRCETTDPGKAGEDAIITAVAAFRNTPKAQRTSLPIVVPVCFHTLYATGGAPLTDEKLQMTLDHLNQAFTASSCCDTAQAWCTSAIVDSLCSTETQITFEMAELVGGVVTGDTTVGTQVTAPNVCVIRTENDDWFTHTKSIDEAPMKEALHLGDRRVLNAYFVDFPNGSLGYATFPFNENGKLDGVVVGFDTLPGDGGRFGEGDTLVHEVGHWLGLPHTFAGGCFASDGVLDTAKTRDPYRGCTPQLTRPDSCPTSTGADPIFNFMDYSDDICMYEFTAGQKETMLAMWEFYRLGDGGIAANEIIQLQLDVPSNPIDLFPRQKQLYMLRTNTCEVTCNLSGDKEGDVDLFMEYDQAPQFDDSDSCVSESGGNTESCRLKSSGVSMVPVACRNRSRRQCNDRTVDAIYVGIQGYGISTAQNLVVTCFRNS</sequence>
<evidence type="ECO:0000256" key="6">
    <source>
        <dbReference type="ARBA" id="ARBA00022833"/>
    </source>
</evidence>
<feature type="domain" description="Peptidase M43 pregnancy-associated plasma-A" evidence="10">
    <location>
        <begin position="248"/>
        <end position="331"/>
    </location>
</feature>
<dbReference type="Pfam" id="PF05572">
    <property type="entry name" value="Peptidase_M43"/>
    <property type="match status" value="1"/>
</dbReference>
<evidence type="ECO:0000256" key="1">
    <source>
        <dbReference type="ARBA" id="ARBA00008721"/>
    </source>
</evidence>
<evidence type="ECO:0000256" key="7">
    <source>
        <dbReference type="ARBA" id="ARBA00023049"/>
    </source>
</evidence>
<comment type="similarity">
    <text evidence="1">Belongs to the peptidase M43B family.</text>
</comment>
<dbReference type="InterPro" id="IPR024079">
    <property type="entry name" value="MetalloPept_cat_dom_sf"/>
</dbReference>
<reference evidence="11 12" key="1">
    <citation type="journal article" date="2015" name="Plant Cell">
        <title>Oil accumulation by the oleaginous diatom Fistulifera solaris as revealed by the genome and transcriptome.</title>
        <authorList>
            <person name="Tanaka T."/>
            <person name="Maeda Y."/>
            <person name="Veluchamy A."/>
            <person name="Tanaka M."/>
            <person name="Abida H."/>
            <person name="Marechal E."/>
            <person name="Bowler C."/>
            <person name="Muto M."/>
            <person name="Sunaga Y."/>
            <person name="Tanaka M."/>
            <person name="Yoshino T."/>
            <person name="Taniguchi T."/>
            <person name="Fukuda Y."/>
            <person name="Nemoto M."/>
            <person name="Matsumoto M."/>
            <person name="Wong P.S."/>
            <person name="Aburatani S."/>
            <person name="Fujibuchi W."/>
        </authorList>
    </citation>
    <scope>NUCLEOTIDE SEQUENCE [LARGE SCALE GENOMIC DNA]</scope>
    <source>
        <strain evidence="11 12">JPCC DA0580</strain>
    </source>
</reference>
<evidence type="ECO:0000256" key="5">
    <source>
        <dbReference type="ARBA" id="ARBA00022801"/>
    </source>
</evidence>
<name>A0A1Z5KA69_FISSO</name>
<dbReference type="PANTHER" id="PTHR47466">
    <property type="match status" value="1"/>
</dbReference>
<accession>A0A1Z5KA69</accession>
<proteinExistence type="inferred from homology"/>
<keyword evidence="12" id="KW-1185">Reference proteome</keyword>
<dbReference type="InParanoid" id="A0A1Z5KA69"/>
<evidence type="ECO:0000256" key="3">
    <source>
        <dbReference type="ARBA" id="ARBA00022723"/>
    </source>
</evidence>
<dbReference type="Gene3D" id="3.40.390.10">
    <property type="entry name" value="Collagenase (Catalytic Domain)"/>
    <property type="match status" value="1"/>
</dbReference>
<keyword evidence="2" id="KW-0645">Protease</keyword>
<evidence type="ECO:0000256" key="9">
    <source>
        <dbReference type="SAM" id="SignalP"/>
    </source>
</evidence>